<organism evidence="1 2">
    <name type="scientific">Roseateles chitinivorans</name>
    <dbReference type="NCBI Taxonomy" id="2917965"/>
    <lineage>
        <taxon>Bacteria</taxon>
        <taxon>Pseudomonadati</taxon>
        <taxon>Pseudomonadota</taxon>
        <taxon>Betaproteobacteria</taxon>
        <taxon>Burkholderiales</taxon>
        <taxon>Sphaerotilaceae</taxon>
        <taxon>Roseateles</taxon>
    </lineage>
</organism>
<dbReference type="EMBL" id="PEOG01000131">
    <property type="protein sequence ID" value="PIM50511.1"/>
    <property type="molecule type" value="Genomic_DNA"/>
</dbReference>
<gene>
    <name evidence="1" type="ORF">CS062_24635</name>
</gene>
<dbReference type="OrthoDB" id="9155061at2"/>
<protein>
    <submittedName>
        <fullName evidence="1">Uncharacterized protein</fullName>
    </submittedName>
</protein>
<proteinExistence type="predicted"/>
<dbReference type="RefSeq" id="WP_099864490.1">
    <property type="nucleotide sequence ID" value="NZ_PEOG01000131.1"/>
</dbReference>
<dbReference type="Proteomes" id="UP000231501">
    <property type="component" value="Unassembled WGS sequence"/>
</dbReference>
<reference evidence="1 2" key="1">
    <citation type="submission" date="2017-11" db="EMBL/GenBank/DDBJ databases">
        <title>Draft genome sequence of Mitsuaria sp. HWN-4.</title>
        <authorList>
            <person name="Gundlapally S.R."/>
        </authorList>
    </citation>
    <scope>NUCLEOTIDE SEQUENCE [LARGE SCALE GENOMIC DNA]</scope>
    <source>
        <strain evidence="1 2">HWN-4</strain>
    </source>
</reference>
<keyword evidence="2" id="KW-1185">Reference proteome</keyword>
<accession>A0A2G9C266</accession>
<comment type="caution">
    <text evidence="1">The sequence shown here is derived from an EMBL/GenBank/DDBJ whole genome shotgun (WGS) entry which is preliminary data.</text>
</comment>
<sequence length="78" mass="8767">MDLDTVSYVFQSLDGTFTIKPRLSRRWRVKHDSMPWGDSFATAEEAAKALAARFAVPADLREWTEVGDFHTDVGGFTS</sequence>
<name>A0A2G9C266_9BURK</name>
<evidence type="ECO:0000313" key="2">
    <source>
        <dbReference type="Proteomes" id="UP000231501"/>
    </source>
</evidence>
<evidence type="ECO:0000313" key="1">
    <source>
        <dbReference type="EMBL" id="PIM50511.1"/>
    </source>
</evidence>
<dbReference type="AlphaFoldDB" id="A0A2G9C266"/>